<comment type="subcellular location">
    <subcellularLocation>
        <location evidence="10">Cytoplasm</location>
    </subcellularLocation>
</comment>
<dbReference type="Pfam" id="PF00204">
    <property type="entry name" value="DNA_gyraseB"/>
    <property type="match status" value="1"/>
</dbReference>
<gene>
    <name evidence="10 12" type="primary">gyrB</name>
    <name evidence="12" type="ORF">K8352_06805</name>
</gene>
<feature type="binding site" evidence="10">
    <location>
        <position position="515"/>
    </location>
    <ligand>
        <name>Mg(2+)</name>
        <dbReference type="ChEBI" id="CHEBI:18420"/>
        <label>2</label>
    </ligand>
</feature>
<dbReference type="Pfam" id="PF02518">
    <property type="entry name" value="HATPase_c"/>
    <property type="match status" value="1"/>
</dbReference>
<dbReference type="GO" id="GO:0005694">
    <property type="term" value="C:chromosome"/>
    <property type="evidence" value="ECO:0007669"/>
    <property type="project" value="InterPro"/>
</dbReference>
<dbReference type="CDD" id="cd16928">
    <property type="entry name" value="HATPase_GyrB-like"/>
    <property type="match status" value="1"/>
</dbReference>
<dbReference type="PROSITE" id="PS00177">
    <property type="entry name" value="TOPOISOMERASE_II"/>
    <property type="match status" value="1"/>
</dbReference>
<sequence length="649" mass="72556">MPDKGEEKGGKLYSADSIQALEGMEHVRKRPSMYIGDTGVRGLHHLVYEVVDNSIDEAMGGYCDAISVIINEDNSITSKDNGRGIPVDIHKKEGVSALEVVMTKIGAGGKFDKDSYKVSGGLHGVGVSVVNALSNHLRATVYRDGVIWEQEYEKGKPLYPVKSIGKTAERGTVVTFTPDDSIFNQTTEYSYETLANRMRELSYLNKGVKITLTDKRVKDEKGEYLSETFYSEEGLKEFIKYLDGNREPLIKKIIAIEGEKNDIPVEVAMVYNTSYTENLHSYVNNINTHEGGTHLSGFRRGLTTTLKKYADASGMLEKLKFEVSGDDFREGLTAIVSVKVQEPQFEGQTKTKLGNREVSAAVSQAVSEMLTDYLEENPDDAKTIVQKVILAAQARHAATKAREMVQRKTVMSIGGLPGKLSDCSEQDPSLCEVFLVEGDSAGGTAKQGRDRNFQAILPLRGKILNVEKAMRHRVFENEEIKNIYTALGVTIGTEEDSQALNLDKLRYHKVVIMCDADVDGSHIETLILTFFFRYMRELIENGHVYIATPPLYLVKKGAKKRYAWSEKERDEIADSFNGTVSIQRYKGLGEMNAEQLWDTTMNPEFRTLRQINIDNATDSDRTFSMLMGDEVPPRREFIEKNAVYANIDA</sequence>
<dbReference type="CDD" id="cd03366">
    <property type="entry name" value="TOPRIM_TopoIIA_GyrB"/>
    <property type="match status" value="1"/>
</dbReference>
<proteinExistence type="inferred from homology"/>
<dbReference type="NCBIfam" id="NF004189">
    <property type="entry name" value="PRK05644.1"/>
    <property type="match status" value="1"/>
</dbReference>
<evidence type="ECO:0000256" key="7">
    <source>
        <dbReference type="ARBA" id="ARBA00023029"/>
    </source>
</evidence>
<dbReference type="Proteomes" id="UP001200642">
    <property type="component" value="Unassembled WGS sequence"/>
</dbReference>
<dbReference type="GO" id="GO:0046872">
    <property type="term" value="F:metal ion binding"/>
    <property type="evidence" value="ECO:0007669"/>
    <property type="project" value="UniProtKB-KW"/>
</dbReference>
<dbReference type="Gene3D" id="3.40.50.670">
    <property type="match status" value="1"/>
</dbReference>
<comment type="similarity">
    <text evidence="2 10">Belongs to the type II topoisomerase GyrB family.</text>
</comment>
<feature type="binding site" evidence="10">
    <location>
        <position position="515"/>
    </location>
    <ligand>
        <name>Mg(2+)</name>
        <dbReference type="ChEBI" id="CHEBI:18420"/>
        <label>1</label>
        <note>catalytic</note>
    </ligand>
</feature>
<dbReference type="FunFam" id="3.30.230.10:FF:000005">
    <property type="entry name" value="DNA gyrase subunit B"/>
    <property type="match status" value="1"/>
</dbReference>
<dbReference type="GO" id="GO:0034335">
    <property type="term" value="F:DNA negative supercoiling activity"/>
    <property type="evidence" value="ECO:0007669"/>
    <property type="project" value="UniProtKB-ARBA"/>
</dbReference>
<dbReference type="GO" id="GO:0003677">
    <property type="term" value="F:DNA binding"/>
    <property type="evidence" value="ECO:0007669"/>
    <property type="project" value="UniProtKB-KW"/>
</dbReference>
<feature type="domain" description="Toprim" evidence="11">
    <location>
        <begin position="431"/>
        <end position="550"/>
    </location>
</feature>
<dbReference type="CDD" id="cd00822">
    <property type="entry name" value="TopoII_Trans_DNA_gyrase"/>
    <property type="match status" value="1"/>
</dbReference>
<evidence type="ECO:0000256" key="5">
    <source>
        <dbReference type="ARBA" id="ARBA00022840"/>
    </source>
</evidence>
<comment type="function">
    <text evidence="10">A type II topoisomerase that negatively supercoils closed circular double-stranded (ds) DNA in an ATP-dependent manner to modulate DNA topology and maintain chromosomes in an underwound state. Negative supercoiling favors strand separation, and DNA replication, transcription, recombination and repair, all of which involve strand separation. Also able to catalyze the interconversion of other topological isomers of dsDNA rings, including catenanes and knotted rings. Type II topoisomerases break and join 2 DNA strands simultaneously in an ATP-dependent manner.</text>
</comment>
<dbReference type="GO" id="GO:0005737">
    <property type="term" value="C:cytoplasm"/>
    <property type="evidence" value="ECO:0007669"/>
    <property type="project" value="UniProtKB-SubCell"/>
</dbReference>
<protein>
    <recommendedName>
        <fullName evidence="10">DNA gyrase subunit B</fullName>
        <ecNumber evidence="10">5.6.2.2</ecNumber>
    </recommendedName>
</protein>
<dbReference type="FunFam" id="3.30.565.10:FF:000002">
    <property type="entry name" value="DNA gyrase subunit B"/>
    <property type="match status" value="1"/>
</dbReference>
<dbReference type="InterPro" id="IPR018522">
    <property type="entry name" value="TopoIIA_CS"/>
</dbReference>
<dbReference type="SUPFAM" id="SSF56719">
    <property type="entry name" value="Type II DNA topoisomerase"/>
    <property type="match status" value="1"/>
</dbReference>
<evidence type="ECO:0000256" key="10">
    <source>
        <dbReference type="HAMAP-Rule" id="MF_01898"/>
    </source>
</evidence>
<evidence type="ECO:0000313" key="12">
    <source>
        <dbReference type="EMBL" id="MCG2460450.1"/>
    </source>
</evidence>
<dbReference type="InterPro" id="IPR013760">
    <property type="entry name" value="Topo_IIA-like_dom_sf"/>
</dbReference>
<dbReference type="PRINTS" id="PR01159">
    <property type="entry name" value="DNAGYRASEB"/>
</dbReference>
<dbReference type="SMART" id="SM00387">
    <property type="entry name" value="HATPase_c"/>
    <property type="match status" value="1"/>
</dbReference>
<dbReference type="InterPro" id="IPR034160">
    <property type="entry name" value="TOPRIM_GyrB"/>
</dbReference>
<evidence type="ECO:0000256" key="1">
    <source>
        <dbReference type="ARBA" id="ARBA00000185"/>
    </source>
</evidence>
<feature type="site" description="Interaction with DNA" evidence="10">
    <location>
        <position position="465"/>
    </location>
</feature>
<keyword evidence="4 10" id="KW-0547">Nucleotide-binding</keyword>
<dbReference type="SMART" id="SM00433">
    <property type="entry name" value="TOP2c"/>
    <property type="match status" value="1"/>
</dbReference>
<evidence type="ECO:0000256" key="9">
    <source>
        <dbReference type="ARBA" id="ARBA00023235"/>
    </source>
</evidence>
<keyword evidence="6 10" id="KW-0460">Magnesium</keyword>
<dbReference type="AlphaFoldDB" id="A0AAE3EU21"/>
<comment type="subunit">
    <text evidence="10">Heterotetramer, composed of two GyrA and two GyrB chains. In the heterotetramer, GyrA contains the active site tyrosine that forms a transient covalent intermediate with DNA, while GyrB binds cofactors and catalyzes ATP hydrolysis.</text>
</comment>
<dbReference type="PANTHER" id="PTHR45866">
    <property type="entry name" value="DNA GYRASE/TOPOISOMERASE SUBUNIT B"/>
    <property type="match status" value="1"/>
</dbReference>
<dbReference type="Gene3D" id="3.30.230.10">
    <property type="match status" value="1"/>
</dbReference>
<dbReference type="SUPFAM" id="SSF55874">
    <property type="entry name" value="ATPase domain of HSP90 chaperone/DNA topoisomerase II/histidine kinase"/>
    <property type="match status" value="1"/>
</dbReference>
<dbReference type="Gene3D" id="3.30.565.10">
    <property type="entry name" value="Histidine kinase-like ATPase, C-terminal domain"/>
    <property type="match status" value="1"/>
</dbReference>
<evidence type="ECO:0000313" key="13">
    <source>
        <dbReference type="Proteomes" id="UP001200642"/>
    </source>
</evidence>
<organism evidence="12 13">
    <name type="scientific">Cerina litoralis</name>
    <dbReference type="NCBI Taxonomy" id="2874477"/>
    <lineage>
        <taxon>Bacteria</taxon>
        <taxon>Pseudomonadati</taxon>
        <taxon>Bacteroidota</taxon>
        <taxon>Flavobacteriia</taxon>
        <taxon>Flavobacteriales</taxon>
        <taxon>Flavobacteriaceae</taxon>
        <taxon>Cerina</taxon>
    </lineage>
</organism>
<evidence type="ECO:0000256" key="2">
    <source>
        <dbReference type="ARBA" id="ARBA00010708"/>
    </source>
</evidence>
<dbReference type="InterPro" id="IPR011557">
    <property type="entry name" value="GyrB"/>
</dbReference>
<comment type="miscellaneous">
    <text evidence="10">Few gyrases are as efficient as E.coli at forming negative supercoils. Not all organisms have 2 type II topoisomerases; in organisms with a single type II topoisomerase this enzyme also has to decatenate newly replicated chromosomes.</text>
</comment>
<accession>A0AAE3EU21</accession>
<dbReference type="HAMAP" id="MF_01898">
    <property type="entry name" value="GyrB"/>
    <property type="match status" value="1"/>
</dbReference>
<dbReference type="InterPro" id="IPR000565">
    <property type="entry name" value="Topo_IIA_B"/>
</dbReference>
<comment type="catalytic activity">
    <reaction evidence="1 10">
        <text>ATP-dependent breakage, passage and rejoining of double-stranded DNA.</text>
        <dbReference type="EC" id="5.6.2.2"/>
    </reaction>
</comment>
<dbReference type="InterPro" id="IPR013759">
    <property type="entry name" value="Topo_IIA_B_C"/>
</dbReference>
<dbReference type="InterPro" id="IPR036890">
    <property type="entry name" value="HATPase_C_sf"/>
</dbReference>
<dbReference type="PRINTS" id="PR00418">
    <property type="entry name" value="TPI2FAMILY"/>
</dbReference>
<dbReference type="EC" id="5.6.2.2" evidence="10"/>
<dbReference type="InterPro" id="IPR014721">
    <property type="entry name" value="Ribsml_uS5_D2-typ_fold_subgr"/>
</dbReference>
<dbReference type="EMBL" id="JAIRBC010000008">
    <property type="protein sequence ID" value="MCG2460450.1"/>
    <property type="molecule type" value="Genomic_DNA"/>
</dbReference>
<dbReference type="Pfam" id="PF01751">
    <property type="entry name" value="Toprim"/>
    <property type="match status" value="1"/>
</dbReference>
<keyword evidence="8" id="KW-0238">DNA-binding</keyword>
<evidence type="ECO:0000256" key="3">
    <source>
        <dbReference type="ARBA" id="ARBA00022723"/>
    </source>
</evidence>
<dbReference type="PANTHER" id="PTHR45866:SF1">
    <property type="entry name" value="DNA GYRASE SUBUNIT B, MITOCHONDRIAL"/>
    <property type="match status" value="1"/>
</dbReference>
<keyword evidence="3 10" id="KW-0479">Metal-binding</keyword>
<dbReference type="InterPro" id="IPR003594">
    <property type="entry name" value="HATPase_dom"/>
</dbReference>
<dbReference type="InterPro" id="IPR001241">
    <property type="entry name" value="Topo_IIA"/>
</dbReference>
<dbReference type="GO" id="GO:0006265">
    <property type="term" value="P:DNA topological change"/>
    <property type="evidence" value="ECO:0007669"/>
    <property type="project" value="UniProtKB-UniRule"/>
</dbReference>
<dbReference type="InterPro" id="IPR002288">
    <property type="entry name" value="DNA_gyrase_B_C"/>
</dbReference>
<dbReference type="InterPro" id="IPR006171">
    <property type="entry name" value="TOPRIM_dom"/>
</dbReference>
<evidence type="ECO:0000259" key="11">
    <source>
        <dbReference type="PROSITE" id="PS50880"/>
    </source>
</evidence>
<dbReference type="PROSITE" id="PS50880">
    <property type="entry name" value="TOPRIM"/>
    <property type="match status" value="1"/>
</dbReference>
<feature type="binding site" evidence="10">
    <location>
        <position position="437"/>
    </location>
    <ligand>
        <name>Mg(2+)</name>
        <dbReference type="ChEBI" id="CHEBI:18420"/>
        <label>1</label>
        <note>catalytic</note>
    </ligand>
</feature>
<dbReference type="InterPro" id="IPR013506">
    <property type="entry name" value="Topo_IIA_bsu_dom2"/>
</dbReference>
<keyword evidence="5 10" id="KW-0067">ATP-binding</keyword>
<dbReference type="NCBIfam" id="TIGR01059">
    <property type="entry name" value="gyrB"/>
    <property type="match status" value="1"/>
</dbReference>
<dbReference type="FunFam" id="3.40.50.670:FF:000002">
    <property type="entry name" value="DNA gyrase subunit B"/>
    <property type="match status" value="1"/>
</dbReference>
<evidence type="ECO:0000256" key="4">
    <source>
        <dbReference type="ARBA" id="ARBA00022741"/>
    </source>
</evidence>
<keyword evidence="7 10" id="KW-0799">Topoisomerase</keyword>
<name>A0AAE3EU21_9FLAO</name>
<evidence type="ECO:0000256" key="6">
    <source>
        <dbReference type="ARBA" id="ARBA00022842"/>
    </source>
</evidence>
<dbReference type="SUPFAM" id="SSF54211">
    <property type="entry name" value="Ribosomal protein S5 domain 2-like"/>
    <property type="match status" value="1"/>
</dbReference>
<keyword evidence="9 10" id="KW-0413">Isomerase</keyword>
<feature type="site" description="Interaction with DNA" evidence="10">
    <location>
        <position position="462"/>
    </location>
</feature>
<keyword evidence="10" id="KW-0963">Cytoplasm</keyword>
<dbReference type="InterPro" id="IPR020568">
    <property type="entry name" value="Ribosomal_Su5_D2-typ_SF"/>
</dbReference>
<dbReference type="GO" id="GO:0006261">
    <property type="term" value="P:DNA-templated DNA replication"/>
    <property type="evidence" value="ECO:0007669"/>
    <property type="project" value="UniProtKB-UniRule"/>
</dbReference>
<dbReference type="Pfam" id="PF00986">
    <property type="entry name" value="DNA_gyraseB_C"/>
    <property type="match status" value="1"/>
</dbReference>
<comment type="caution">
    <text evidence="12">The sequence shown here is derived from an EMBL/GenBank/DDBJ whole genome shotgun (WGS) entry which is preliminary data.</text>
</comment>
<reference evidence="12" key="1">
    <citation type="submission" date="2023-02" db="EMBL/GenBank/DDBJ databases">
        <title>Genome of Flavobacteriaceae gen. nov. sp. strain F89.</title>
        <authorList>
            <person name="Wang Y."/>
        </authorList>
    </citation>
    <scope>NUCLEOTIDE SEQUENCE</scope>
    <source>
        <strain evidence="12">F89</strain>
    </source>
</reference>
<keyword evidence="13" id="KW-1185">Reference proteome</keyword>
<evidence type="ECO:0000256" key="8">
    <source>
        <dbReference type="ARBA" id="ARBA00023125"/>
    </source>
</evidence>
<feature type="binding site" evidence="10">
    <location>
        <position position="517"/>
    </location>
    <ligand>
        <name>Mg(2+)</name>
        <dbReference type="ChEBI" id="CHEBI:18420"/>
        <label>2</label>
    </ligand>
</feature>
<dbReference type="GO" id="GO:0005524">
    <property type="term" value="F:ATP binding"/>
    <property type="evidence" value="ECO:0007669"/>
    <property type="project" value="UniProtKB-UniRule"/>
</dbReference>
<comment type="cofactor">
    <cofactor evidence="10">
        <name>Mg(2+)</name>
        <dbReference type="ChEBI" id="CHEBI:18420"/>
    </cofactor>
    <cofactor evidence="10">
        <name>Mn(2+)</name>
        <dbReference type="ChEBI" id="CHEBI:29035"/>
    </cofactor>
    <cofactor evidence="10">
        <name>Ca(2+)</name>
        <dbReference type="ChEBI" id="CHEBI:29108"/>
    </cofactor>
    <text evidence="10">Binds two Mg(2+) per subunit. The magnesium ions form salt bridges with both the protein and the DNA. Can also accept other divalent metal cations, such as Mn(2+) or Ca(2+).</text>
</comment>
<dbReference type="NCBIfam" id="NF011501">
    <property type="entry name" value="PRK14939.1"/>
    <property type="match status" value="1"/>
</dbReference>